<organism evidence="1 2">
    <name type="scientific">Eimeria necatrix</name>
    <dbReference type="NCBI Taxonomy" id="51315"/>
    <lineage>
        <taxon>Eukaryota</taxon>
        <taxon>Sar</taxon>
        <taxon>Alveolata</taxon>
        <taxon>Apicomplexa</taxon>
        <taxon>Conoidasida</taxon>
        <taxon>Coccidia</taxon>
        <taxon>Eucoccidiorida</taxon>
        <taxon>Eimeriorina</taxon>
        <taxon>Eimeriidae</taxon>
        <taxon>Eimeria</taxon>
    </lineage>
</organism>
<reference evidence="1" key="1">
    <citation type="submission" date="2013-10" db="EMBL/GenBank/DDBJ databases">
        <title>Genomic analysis of the causative agents of coccidiosis in chickens.</title>
        <authorList>
            <person name="Reid A.J."/>
            <person name="Blake D."/>
            <person name="Billington K."/>
            <person name="Browne H."/>
            <person name="Dunn M."/>
            <person name="Hung S."/>
            <person name="Kawahara F."/>
            <person name="Miranda-Saavedra D."/>
            <person name="Mourier T."/>
            <person name="Nagra H."/>
            <person name="Otto T.D."/>
            <person name="Rawlings N."/>
            <person name="Sanchez A."/>
            <person name="Sanders M."/>
            <person name="Subramaniam C."/>
            <person name="Tay Y."/>
            <person name="Dear P."/>
            <person name="Doerig C."/>
            <person name="Gruber A."/>
            <person name="Parkinson J."/>
            <person name="Shirley M."/>
            <person name="Wan K.L."/>
            <person name="Berriman M."/>
            <person name="Tomley F."/>
            <person name="Pain A."/>
        </authorList>
    </citation>
    <scope>NUCLEOTIDE SEQUENCE [LARGE SCALE GENOMIC DNA]</scope>
    <source>
        <strain evidence="1">Houghton</strain>
    </source>
</reference>
<dbReference type="AlphaFoldDB" id="U6MFL5"/>
<dbReference type="GeneID" id="25473447"/>
<proteinExistence type="predicted"/>
<keyword evidence="2" id="KW-1185">Reference proteome</keyword>
<dbReference type="OrthoDB" id="346039at2759"/>
<evidence type="ECO:0000313" key="2">
    <source>
        <dbReference type="Proteomes" id="UP000030754"/>
    </source>
</evidence>
<dbReference type="VEuPathDB" id="ToxoDB:ENH_00032830"/>
<protein>
    <submittedName>
        <fullName evidence="1">Uncharacterized protein</fullName>
    </submittedName>
</protein>
<sequence length="748" mass="81197">MQDTSAFISLDGIGDAADLNSLASIALLGADAPFVSTSENRPQGTPGEVSSKVDECDKYRNTNAPNFHLGCSTRQPLVSPLGFSGSKLLGSSASPAQTNLDCALSAAGAGNSPNRPISPSLGHQAELCKNTLEAQHFIPVTCTGNNCGAACSNFCSVEVHSEKGSSWGVIEEQQQRLECLQQAINYCEERSSMGRTLRSREAAVRARLLHERLEQQMHMQKQRQQRNNDLINEAVGFSLEKTVDPHRPAAERLTVCLTALRKHMQRSLSPSTFATVSTTPGLGGTWPLPCVLSSQKKYEEQHAEEHGCNLRSTTTNPAGLYAREEKLKRKQPEAKSKGSNCLAAVLYKGPEDASAGRELVQTRATLLLQQEQGDSNSLQQLLSLEGEVRGRMATLGEEGCCVPIGTGDICGERTEHKEQRSAHTPIPEETSEVHRKWTLPQSPPQRLIAHSQLCCSSSLITHKEGQSKGTEAAATSKDLVSNEPQTTFGEQQWHNLARQVFLLQQMLLQRDSHGRQISRKKHSCRRHICTKASPKACLTATDAVGSCRRVHPEAAQMETNSPPTSAANNAVSMEPNMKNVDIDMEPDAQAAATTKLRSGVECTLDKQRQQLNKQKMQKEQCERENSKPSAANNEFCHEVLESSTLQSFSNLRSHDLSSTANALGSVCNNGSKSSCRGSDAVHQVRSRAGTPVASVNPPLRQDRMVTRAAQTSTVAQLFRNAEQTASTTNGKSNASGDFFGTSALKTTY</sequence>
<dbReference type="RefSeq" id="XP_013440379.1">
    <property type="nucleotide sequence ID" value="XM_013584925.1"/>
</dbReference>
<name>U6MFL5_9EIME</name>
<gene>
    <name evidence="1" type="ORF">ENH_00032830</name>
</gene>
<dbReference type="EMBL" id="HG722675">
    <property type="protein sequence ID" value="CDJ63017.1"/>
    <property type="molecule type" value="Genomic_DNA"/>
</dbReference>
<evidence type="ECO:0000313" key="1">
    <source>
        <dbReference type="EMBL" id="CDJ63017.1"/>
    </source>
</evidence>
<reference evidence="1" key="2">
    <citation type="submission" date="2013-10" db="EMBL/GenBank/DDBJ databases">
        <authorList>
            <person name="Aslett M."/>
        </authorList>
    </citation>
    <scope>NUCLEOTIDE SEQUENCE [LARGE SCALE GENOMIC DNA]</scope>
    <source>
        <strain evidence="1">Houghton</strain>
    </source>
</reference>
<accession>U6MFL5</accession>
<dbReference type="Proteomes" id="UP000030754">
    <property type="component" value="Unassembled WGS sequence"/>
</dbReference>